<dbReference type="EMBL" id="CAEZYI010000073">
    <property type="protein sequence ID" value="CAB4725665.1"/>
    <property type="molecule type" value="Genomic_DNA"/>
</dbReference>
<comment type="similarity">
    <text evidence="1">Belongs to the glycosyl hydrolase 16 family.</text>
</comment>
<dbReference type="SUPFAM" id="SSF49899">
    <property type="entry name" value="Concanavalin A-like lectins/glucanases"/>
    <property type="match status" value="1"/>
</dbReference>
<dbReference type="Pfam" id="PF00722">
    <property type="entry name" value="Glyco_hydro_16"/>
    <property type="match status" value="1"/>
</dbReference>
<proteinExistence type="inferred from homology"/>
<protein>
    <submittedName>
        <fullName evidence="4">Unannotated protein</fullName>
    </submittedName>
</protein>
<dbReference type="GO" id="GO:0005975">
    <property type="term" value="P:carbohydrate metabolic process"/>
    <property type="evidence" value="ECO:0007669"/>
    <property type="project" value="InterPro"/>
</dbReference>
<organism evidence="4">
    <name type="scientific">freshwater metagenome</name>
    <dbReference type="NCBI Taxonomy" id="449393"/>
    <lineage>
        <taxon>unclassified sequences</taxon>
        <taxon>metagenomes</taxon>
        <taxon>ecological metagenomes</taxon>
    </lineage>
</organism>
<evidence type="ECO:0000313" key="3">
    <source>
        <dbReference type="EMBL" id="CAB4725665.1"/>
    </source>
</evidence>
<accession>A0A6J7B1J9</accession>
<reference evidence="4" key="1">
    <citation type="submission" date="2020-05" db="EMBL/GenBank/DDBJ databases">
        <authorList>
            <person name="Chiriac C."/>
            <person name="Salcher M."/>
            <person name="Ghai R."/>
            <person name="Kavagutti S V."/>
        </authorList>
    </citation>
    <scope>NUCLEOTIDE SEQUENCE</scope>
</reference>
<name>A0A6J7B1J9_9ZZZZ</name>
<feature type="domain" description="GH16" evidence="2">
    <location>
        <begin position="7"/>
        <end position="257"/>
    </location>
</feature>
<evidence type="ECO:0000313" key="5">
    <source>
        <dbReference type="EMBL" id="CAB5043464.1"/>
    </source>
</evidence>
<dbReference type="PANTHER" id="PTHR10963:SF55">
    <property type="entry name" value="GLYCOSIDE HYDROLASE FAMILY 16 PROTEIN"/>
    <property type="match status" value="1"/>
</dbReference>
<dbReference type="Gene3D" id="2.60.120.200">
    <property type="match status" value="1"/>
</dbReference>
<dbReference type="PROSITE" id="PS51762">
    <property type="entry name" value="GH16_2"/>
    <property type="match status" value="1"/>
</dbReference>
<dbReference type="InterPro" id="IPR000757">
    <property type="entry name" value="Beta-glucanase-like"/>
</dbReference>
<dbReference type="EMBL" id="CAFBQC010000064">
    <property type="protein sequence ID" value="CAB5043464.1"/>
    <property type="molecule type" value="Genomic_DNA"/>
</dbReference>
<gene>
    <name evidence="3" type="ORF">UFOPK2662_01052</name>
    <name evidence="4" type="ORF">UFOPK3232_01167</name>
    <name evidence="5" type="ORF">UFOPK4242_01083</name>
</gene>
<evidence type="ECO:0000259" key="2">
    <source>
        <dbReference type="PROSITE" id="PS51762"/>
    </source>
</evidence>
<dbReference type="CDD" id="cd08023">
    <property type="entry name" value="GH16_laminarinase_like"/>
    <property type="match status" value="1"/>
</dbReference>
<dbReference type="AlphaFoldDB" id="A0A6J7B1J9"/>
<evidence type="ECO:0000313" key="4">
    <source>
        <dbReference type="EMBL" id="CAB4839027.1"/>
    </source>
</evidence>
<dbReference type="InterPro" id="IPR050546">
    <property type="entry name" value="Glycosyl_Hydrlase_16"/>
</dbReference>
<evidence type="ECO:0000256" key="1">
    <source>
        <dbReference type="ARBA" id="ARBA00006865"/>
    </source>
</evidence>
<dbReference type="PANTHER" id="PTHR10963">
    <property type="entry name" value="GLYCOSYL HYDROLASE-RELATED"/>
    <property type="match status" value="1"/>
</dbReference>
<dbReference type="EMBL" id="CAFARE010000055">
    <property type="protein sequence ID" value="CAB4839027.1"/>
    <property type="molecule type" value="Genomic_DNA"/>
</dbReference>
<sequence>MDYNKELLWEENFVGQKSAALDPSIWNLDLGDGSHIGLVGWGNNEREFYTADSITIDGALTISAQRQPADNPIQAYYGPAEWTSGKMHTANKVGFTYGLLEIKAKMPQGQGTWPALWLLGSSLVHGTSWPQCGEIDIFEGTGAHPYQVQGTIHGDGYFGENGLTQIIQNSVALHEDFHTYGINWSKDRIEWLFDGAVYNVIERSDSRLSGKAWSYNEEFYLIINLAIGGWFAGEVDPALESAQLLVESIKYFSVNGVGTLTLN</sequence>
<dbReference type="InterPro" id="IPR013320">
    <property type="entry name" value="ConA-like_dom_sf"/>
</dbReference>
<dbReference type="GO" id="GO:0004553">
    <property type="term" value="F:hydrolase activity, hydrolyzing O-glycosyl compounds"/>
    <property type="evidence" value="ECO:0007669"/>
    <property type="project" value="InterPro"/>
</dbReference>